<protein>
    <submittedName>
        <fullName evidence="1">Uncharacterized protein</fullName>
    </submittedName>
</protein>
<organism evidence="1 2">
    <name type="scientific">Carnobacterium phage cd4</name>
    <dbReference type="NCBI Taxonomy" id="2849246"/>
    <lineage>
        <taxon>Viruses</taxon>
        <taxon>Duplodnaviria</taxon>
        <taxon>Heunggongvirae</taxon>
        <taxon>Uroviricota</taxon>
        <taxon>Caudoviricetes</taxon>
        <taxon>Carnodivirus</taxon>
        <taxon>Carnodivirus cd4-like</taxon>
    </lineage>
</organism>
<name>A0AAE7ST68_9CAUD</name>
<accession>A0AAE7ST68</accession>
<keyword evidence="2" id="KW-1185">Reference proteome</keyword>
<reference evidence="1 2" key="1">
    <citation type="journal article" date="2021" name="Microbiol. Resour. Announc.">
        <title>Genome Sequences of Bacteriophages cd2, cd3, and cd4, which Specifically Target Carnobacterium divergens.</title>
        <authorList>
            <person name="Zhang P."/>
            <person name="Britton A.P."/>
            <person name="Visser K.A."/>
            <person name="Welke C.A."/>
            <person name="Wassink H."/>
            <person name="Prins E."/>
            <person name="Yang X."/>
            <person name="Martin-Visscher L.A."/>
        </authorList>
    </citation>
    <scope>NUCLEOTIDE SEQUENCE [LARGE SCALE GENOMIC DNA]</scope>
    <source>
        <strain evidence="2">cd4</strain>
    </source>
</reference>
<dbReference type="Proteomes" id="UP000828872">
    <property type="component" value="Segment"/>
</dbReference>
<evidence type="ECO:0000313" key="1">
    <source>
        <dbReference type="EMBL" id="QXP45336.1"/>
    </source>
</evidence>
<evidence type="ECO:0000313" key="2">
    <source>
        <dbReference type="Proteomes" id="UP000828872"/>
    </source>
</evidence>
<sequence>MTLKNLESWDSVKTFRHRTEASRVAGLAHEIVLAKSTVYNNTIYLDIKNYENKVFKEGGYAHLTPDEAVELGEALVEFGKGSRKRPSLKFLLDNINKKLRKF</sequence>
<gene>
    <name evidence="1" type="ORF">cd4_066</name>
</gene>
<dbReference type="EMBL" id="MZ399596">
    <property type="protein sequence ID" value="QXP45336.1"/>
    <property type="molecule type" value="Genomic_DNA"/>
</dbReference>
<proteinExistence type="predicted"/>